<feature type="coiled-coil region" evidence="9">
    <location>
        <begin position="300"/>
        <end position="334"/>
    </location>
</feature>
<dbReference type="EMBL" id="JAVRRT010000001">
    <property type="protein sequence ID" value="KAK5174988.1"/>
    <property type="molecule type" value="Genomic_DNA"/>
</dbReference>
<keyword evidence="9" id="KW-0175">Coiled coil</keyword>
<dbReference type="PANTHER" id="PTHR44899:SF3">
    <property type="entry name" value="SERINE_THREONINE-PROTEIN KINASE NEK1"/>
    <property type="match status" value="1"/>
</dbReference>
<dbReference type="EC" id="2.7.11.1" evidence="1"/>
<keyword evidence="5 12" id="KW-0418">Kinase</keyword>
<feature type="region of interest" description="Disordered" evidence="10">
    <location>
        <begin position="497"/>
        <end position="525"/>
    </location>
</feature>
<evidence type="ECO:0000256" key="4">
    <source>
        <dbReference type="ARBA" id="ARBA00022741"/>
    </source>
</evidence>
<dbReference type="Gene3D" id="3.30.200.20">
    <property type="entry name" value="Phosphorylase Kinase, domain 1"/>
    <property type="match status" value="1"/>
</dbReference>
<dbReference type="AlphaFoldDB" id="A0AAV9PRJ6"/>
<dbReference type="SUPFAM" id="SSF56112">
    <property type="entry name" value="Protein kinase-like (PK-like)"/>
    <property type="match status" value="1"/>
</dbReference>
<reference evidence="12 13" key="1">
    <citation type="submission" date="2023-08" db="EMBL/GenBank/DDBJ databases">
        <title>Black Yeasts Isolated from many extreme environments.</title>
        <authorList>
            <person name="Coleine C."/>
            <person name="Stajich J.E."/>
            <person name="Selbmann L."/>
        </authorList>
    </citation>
    <scope>NUCLEOTIDE SEQUENCE [LARGE SCALE GENOMIC DNA]</scope>
    <source>
        <strain evidence="12 13">CCFEE 5935</strain>
    </source>
</reference>
<feature type="compositionally biased region" description="Polar residues" evidence="10">
    <location>
        <begin position="613"/>
        <end position="627"/>
    </location>
</feature>
<proteinExistence type="predicted"/>
<dbReference type="PROSITE" id="PS00108">
    <property type="entry name" value="PROTEIN_KINASE_ST"/>
    <property type="match status" value="1"/>
</dbReference>
<feature type="compositionally biased region" description="Polar residues" evidence="10">
    <location>
        <begin position="650"/>
        <end position="660"/>
    </location>
</feature>
<comment type="catalytic activity">
    <reaction evidence="7">
        <text>L-threonyl-[protein] + ATP = O-phospho-L-threonyl-[protein] + ADP + H(+)</text>
        <dbReference type="Rhea" id="RHEA:46608"/>
        <dbReference type="Rhea" id="RHEA-COMP:11060"/>
        <dbReference type="Rhea" id="RHEA-COMP:11605"/>
        <dbReference type="ChEBI" id="CHEBI:15378"/>
        <dbReference type="ChEBI" id="CHEBI:30013"/>
        <dbReference type="ChEBI" id="CHEBI:30616"/>
        <dbReference type="ChEBI" id="CHEBI:61977"/>
        <dbReference type="ChEBI" id="CHEBI:456216"/>
        <dbReference type="EC" id="2.7.11.1"/>
    </reaction>
</comment>
<dbReference type="RefSeq" id="XP_064663626.1">
    <property type="nucleotide sequence ID" value="XM_064797392.1"/>
</dbReference>
<dbReference type="PANTHER" id="PTHR44899">
    <property type="entry name" value="CAMK FAMILY PROTEIN KINASE"/>
    <property type="match status" value="1"/>
</dbReference>
<evidence type="ECO:0000256" key="6">
    <source>
        <dbReference type="ARBA" id="ARBA00022840"/>
    </source>
</evidence>
<keyword evidence="3 12" id="KW-0808">Transferase</keyword>
<feature type="compositionally biased region" description="Low complexity" evidence="10">
    <location>
        <begin position="575"/>
        <end position="586"/>
    </location>
</feature>
<keyword evidence="6" id="KW-0067">ATP-binding</keyword>
<dbReference type="Gene3D" id="1.10.510.10">
    <property type="entry name" value="Transferase(Phosphotransferase) domain 1"/>
    <property type="match status" value="1"/>
</dbReference>
<feature type="region of interest" description="Disordered" evidence="10">
    <location>
        <begin position="537"/>
        <end position="701"/>
    </location>
</feature>
<feature type="compositionally biased region" description="Low complexity" evidence="10">
    <location>
        <begin position="497"/>
        <end position="508"/>
    </location>
</feature>
<evidence type="ECO:0000256" key="7">
    <source>
        <dbReference type="ARBA" id="ARBA00047899"/>
    </source>
</evidence>
<sequence>MAEKEDEKYEVLEKIGQGSFGIIRKVRARANGQILCRKEISYSRMSDKERNQLHAELKILESLRHTNIVQYYHREHLKTSHDLHLYMEYCGNGDLGGYVKNLKTRNQYADEEFVWAIFAQLVSALYRCHYGEDPPMVGEEGKTAAYQTKEGYRMILHRDLKPENVFLGENNSVKLGDFGLSKIIASHDFASTYVGTPFYMSPEICQAERYSHHSDIWSLGCIIYELATRCVPFDAKNHVDLILKIRSGRTKPLPPQYSRELGDVISWCLKTNPLSRPDTAQLLNIANIKLARTRLKFEKDHDARQQLAQAHKQIQELQAEVRKLRDREKHLEMEWHTRATLAIDQRVHEQVEAKKAELLKQFDATVEKRAEDKLSLHLASLPASHGLQQNGDSTHVRSSTPPPGKAASFATTATNTNETDMSSIVEGLEDSALDTDLTSLSIQDEQIDETSPLAARTKQPPKRVPRATFGRAQTYANCNQKGINTESPMDVHMAGASPMPQPQAAPMSIKGLSLSPRKNGQDRLSGGAALRRNIFKEGNLRPHVQGEAQSGAKGQGSFADDYDSDGLDDDPDLLPPIDDSPSRPSSGLSNHAAGGDPFKAFGARPQLKPMSRPSLTRQQTMPVNMQQRAAAPRHNPFGGRPKSPDKENRPPSSHTRTNSAVPVVSASPKRTAPKDPKALTPSRKAPPPPAAPSGLMTKQGNLVKAAHKNNMQLSPTKGRTLVELQQARSTPNLLPHDFDAFDDDEMADGGVMGNRPDLPPSPAKWDPMAVDCPSPFLAKKGRAMVR</sequence>
<evidence type="ECO:0000313" key="12">
    <source>
        <dbReference type="EMBL" id="KAK5174988.1"/>
    </source>
</evidence>
<feature type="region of interest" description="Disordered" evidence="10">
    <location>
        <begin position="742"/>
        <end position="770"/>
    </location>
</feature>
<dbReference type="InterPro" id="IPR011009">
    <property type="entry name" value="Kinase-like_dom_sf"/>
</dbReference>
<keyword evidence="4" id="KW-0547">Nucleotide-binding</keyword>
<dbReference type="GO" id="GO:0005524">
    <property type="term" value="F:ATP binding"/>
    <property type="evidence" value="ECO:0007669"/>
    <property type="project" value="UniProtKB-KW"/>
</dbReference>
<evidence type="ECO:0000256" key="10">
    <source>
        <dbReference type="SAM" id="MobiDB-lite"/>
    </source>
</evidence>
<evidence type="ECO:0000256" key="8">
    <source>
        <dbReference type="ARBA" id="ARBA00048679"/>
    </source>
</evidence>
<comment type="caution">
    <text evidence="12">The sequence shown here is derived from an EMBL/GenBank/DDBJ whole genome shotgun (WGS) entry which is preliminary data.</text>
</comment>
<dbReference type="GO" id="GO:0004674">
    <property type="term" value="F:protein serine/threonine kinase activity"/>
    <property type="evidence" value="ECO:0007669"/>
    <property type="project" value="UniProtKB-KW"/>
</dbReference>
<keyword evidence="13" id="KW-1185">Reference proteome</keyword>
<protein>
    <recommendedName>
        <fullName evidence="1">non-specific serine/threonine protein kinase</fullName>
        <ecNumber evidence="1">2.7.11.1</ecNumber>
    </recommendedName>
</protein>
<evidence type="ECO:0000313" key="13">
    <source>
        <dbReference type="Proteomes" id="UP001337655"/>
    </source>
</evidence>
<dbReference type="InterPro" id="IPR000719">
    <property type="entry name" value="Prot_kinase_dom"/>
</dbReference>
<accession>A0AAV9PRJ6</accession>
<dbReference type="CDD" id="cd08217">
    <property type="entry name" value="STKc_Nek2"/>
    <property type="match status" value="1"/>
</dbReference>
<gene>
    <name evidence="12" type="primary">KIN3</name>
    <name evidence="12" type="ORF">LTR77_000124</name>
</gene>
<evidence type="ECO:0000259" key="11">
    <source>
        <dbReference type="PROSITE" id="PS50011"/>
    </source>
</evidence>
<feature type="compositionally biased region" description="Acidic residues" evidence="10">
    <location>
        <begin position="560"/>
        <end position="572"/>
    </location>
</feature>
<dbReference type="Proteomes" id="UP001337655">
    <property type="component" value="Unassembled WGS sequence"/>
</dbReference>
<dbReference type="InterPro" id="IPR008271">
    <property type="entry name" value="Ser/Thr_kinase_AS"/>
</dbReference>
<dbReference type="GeneID" id="89921476"/>
<keyword evidence="2 12" id="KW-0723">Serine/threonine-protein kinase</keyword>
<name>A0AAV9PRJ6_9PEZI</name>
<organism evidence="12 13">
    <name type="scientific">Saxophila tyrrhenica</name>
    <dbReference type="NCBI Taxonomy" id="1690608"/>
    <lineage>
        <taxon>Eukaryota</taxon>
        <taxon>Fungi</taxon>
        <taxon>Dikarya</taxon>
        <taxon>Ascomycota</taxon>
        <taxon>Pezizomycotina</taxon>
        <taxon>Dothideomycetes</taxon>
        <taxon>Dothideomycetidae</taxon>
        <taxon>Mycosphaerellales</taxon>
        <taxon>Extremaceae</taxon>
        <taxon>Saxophila</taxon>
    </lineage>
</organism>
<evidence type="ECO:0000256" key="5">
    <source>
        <dbReference type="ARBA" id="ARBA00022777"/>
    </source>
</evidence>
<feature type="region of interest" description="Disordered" evidence="10">
    <location>
        <begin position="384"/>
        <end position="418"/>
    </location>
</feature>
<evidence type="ECO:0000256" key="9">
    <source>
        <dbReference type="SAM" id="Coils"/>
    </source>
</evidence>
<dbReference type="SMART" id="SM00220">
    <property type="entry name" value="S_TKc"/>
    <property type="match status" value="1"/>
</dbReference>
<evidence type="ECO:0000256" key="2">
    <source>
        <dbReference type="ARBA" id="ARBA00022527"/>
    </source>
</evidence>
<evidence type="ECO:0000256" key="1">
    <source>
        <dbReference type="ARBA" id="ARBA00012513"/>
    </source>
</evidence>
<evidence type="ECO:0000256" key="3">
    <source>
        <dbReference type="ARBA" id="ARBA00022679"/>
    </source>
</evidence>
<feature type="domain" description="Protein kinase" evidence="11">
    <location>
        <begin position="9"/>
        <end position="290"/>
    </location>
</feature>
<feature type="compositionally biased region" description="Polar residues" evidence="10">
    <location>
        <begin position="388"/>
        <end position="399"/>
    </location>
</feature>
<dbReference type="PROSITE" id="PS50011">
    <property type="entry name" value="PROTEIN_KINASE_DOM"/>
    <property type="match status" value="1"/>
</dbReference>
<comment type="catalytic activity">
    <reaction evidence="8">
        <text>L-seryl-[protein] + ATP = O-phospho-L-seryl-[protein] + ADP + H(+)</text>
        <dbReference type="Rhea" id="RHEA:17989"/>
        <dbReference type="Rhea" id="RHEA-COMP:9863"/>
        <dbReference type="Rhea" id="RHEA-COMP:11604"/>
        <dbReference type="ChEBI" id="CHEBI:15378"/>
        <dbReference type="ChEBI" id="CHEBI:29999"/>
        <dbReference type="ChEBI" id="CHEBI:30616"/>
        <dbReference type="ChEBI" id="CHEBI:83421"/>
        <dbReference type="ChEBI" id="CHEBI:456216"/>
        <dbReference type="EC" id="2.7.11.1"/>
    </reaction>
</comment>
<dbReference type="InterPro" id="IPR051131">
    <property type="entry name" value="NEK_Ser/Thr_kinase_NIMA"/>
</dbReference>
<dbReference type="Pfam" id="PF00069">
    <property type="entry name" value="Pkinase"/>
    <property type="match status" value="1"/>
</dbReference>